<keyword evidence="5" id="KW-1185">Reference proteome</keyword>
<evidence type="ECO:0000256" key="2">
    <source>
        <dbReference type="ARBA" id="ARBA00022525"/>
    </source>
</evidence>
<reference evidence="4 5" key="2">
    <citation type="submission" date="2018-09" db="EMBL/GenBank/DDBJ databases">
        <title>Complete Genome sequences of three Leptospira mayottensis isolates obtained from Tenrecid mammals endemic to the Malagasy region.</title>
        <authorList>
            <person name="Cordonin C."/>
            <person name="Toty C."/>
        </authorList>
    </citation>
    <scope>NUCLEOTIDE SEQUENCE [LARGE SCALE GENOMIC DNA]</scope>
    <source>
        <strain evidence="4 5">MDI222</strain>
    </source>
</reference>
<comment type="subcellular location">
    <subcellularLocation>
        <location evidence="1">Secreted</location>
    </subcellularLocation>
</comment>
<evidence type="ECO:0000256" key="3">
    <source>
        <dbReference type="ARBA" id="ARBA00022729"/>
    </source>
</evidence>
<accession>A0ABM6YDB9</accession>
<gene>
    <name evidence="4" type="ORF">DQM28_10020</name>
</gene>
<evidence type="ECO:0000313" key="4">
    <source>
        <dbReference type="EMBL" id="AXR66117.1"/>
    </source>
</evidence>
<dbReference type="InterPro" id="IPR004153">
    <property type="entry name" value="CXCXC_repeat"/>
</dbReference>
<evidence type="ECO:0000313" key="5">
    <source>
        <dbReference type="Proteomes" id="UP000258889"/>
    </source>
</evidence>
<dbReference type="EMBL" id="CP030144">
    <property type="protein sequence ID" value="AXR66117.1"/>
    <property type="molecule type" value="Genomic_DNA"/>
</dbReference>
<name>A0ABM6YDB9_9LEPT</name>
<dbReference type="Proteomes" id="UP000258889">
    <property type="component" value="Chromosome i"/>
</dbReference>
<dbReference type="Pfam" id="PF03128">
    <property type="entry name" value="CXCXC"/>
    <property type="match status" value="1"/>
</dbReference>
<proteinExistence type="predicted"/>
<evidence type="ECO:0000256" key="1">
    <source>
        <dbReference type="ARBA" id="ARBA00004613"/>
    </source>
</evidence>
<protein>
    <submittedName>
        <fullName evidence="4">Uncharacterized protein</fullName>
    </submittedName>
</protein>
<keyword evidence="2" id="KW-0964">Secreted</keyword>
<sequence>MTWTPRPSFSLPKRLDPDRCRCR</sequence>
<keyword evidence="3" id="KW-0732">Signal</keyword>
<reference evidence="4 5" key="1">
    <citation type="submission" date="2018-06" db="EMBL/GenBank/DDBJ databases">
        <authorList>
            <person name="Tortosa P."/>
        </authorList>
    </citation>
    <scope>NUCLEOTIDE SEQUENCE [LARGE SCALE GENOMIC DNA]</scope>
    <source>
        <strain evidence="4 5">MDI222</strain>
    </source>
</reference>
<organism evidence="4 5">
    <name type="scientific">Leptospira mayottensis</name>
    <dbReference type="NCBI Taxonomy" id="1137606"/>
    <lineage>
        <taxon>Bacteria</taxon>
        <taxon>Pseudomonadati</taxon>
        <taxon>Spirochaetota</taxon>
        <taxon>Spirochaetia</taxon>
        <taxon>Leptospirales</taxon>
        <taxon>Leptospiraceae</taxon>
        <taxon>Leptospira</taxon>
    </lineage>
</organism>